<keyword evidence="2" id="KW-0496">Mitochondrion</keyword>
<sequence>MPQISPLKWIILYFTTLMIFFIMIIKFNFLMKFINKNILNDKNNMNHCYTNKISWKF</sequence>
<dbReference type="EMBL" id="KT273461">
    <property type="protein sequence ID" value="AKQ08879.1"/>
    <property type="molecule type" value="Genomic_DNA"/>
</dbReference>
<organism evidence="2">
    <name type="scientific">Polistes dorsalis californicus</name>
    <dbReference type="NCBI Taxonomy" id="430784"/>
    <lineage>
        <taxon>Eukaryota</taxon>
        <taxon>Metazoa</taxon>
        <taxon>Ecdysozoa</taxon>
        <taxon>Arthropoda</taxon>
        <taxon>Hexapoda</taxon>
        <taxon>Insecta</taxon>
        <taxon>Pterygota</taxon>
        <taxon>Neoptera</taxon>
        <taxon>Endopterygota</taxon>
        <taxon>Hymenoptera</taxon>
        <taxon>Apocrita</taxon>
        <taxon>Aculeata</taxon>
        <taxon>Vespoidea</taxon>
        <taxon>Vespidae</taxon>
        <taxon>Polistinae</taxon>
        <taxon>Polistini</taxon>
        <taxon>Polistes</taxon>
    </lineage>
</organism>
<feature type="transmembrane region" description="Helical" evidence="1">
    <location>
        <begin position="6"/>
        <end position="29"/>
    </location>
</feature>
<geneLocation type="mitochondrion" evidence="2"/>
<protein>
    <submittedName>
        <fullName evidence="2">ATP synthase F0 subunit 8</fullName>
    </submittedName>
</protein>
<gene>
    <name evidence="2" type="primary">ATP8</name>
</gene>
<keyword evidence="1" id="KW-1133">Transmembrane helix</keyword>
<evidence type="ECO:0000256" key="1">
    <source>
        <dbReference type="SAM" id="Phobius"/>
    </source>
</evidence>
<accession>A0A0U2DVR6</accession>
<dbReference type="AlphaFoldDB" id="A0A0U2DVR6"/>
<proteinExistence type="predicted"/>
<keyword evidence="1" id="KW-0812">Transmembrane</keyword>
<evidence type="ECO:0000313" key="2">
    <source>
        <dbReference type="EMBL" id="AKQ08879.1"/>
    </source>
</evidence>
<name>A0A0U2DVR6_POLDR</name>
<keyword evidence="1" id="KW-0472">Membrane</keyword>
<reference evidence="2" key="1">
    <citation type="journal article" date="2015" name="Roy. Soc. Open Sci.">
        <title>Phylogenetic tests reject Emery's rule in the evolution of social parasitism in yellowjackets and hornets (Hymenoptera: Vespidae, Vespinae).</title>
        <authorList>
            <person name="Lopez-Osorio F."/>
            <person name="Perrard A."/>
            <person name="Pickett K.M."/>
            <person name="Carpenter J.M."/>
            <person name="Agnarsson I."/>
        </authorList>
    </citation>
    <scope>NUCLEOTIDE SEQUENCE</scope>
    <source>
        <strain evidence="2">KMP353</strain>
    </source>
</reference>